<dbReference type="PANTHER" id="PTHR31100:SF63">
    <property type="entry name" value="AT-HOOK MOTIF NUCLEAR-LOCALIZED PROTEIN"/>
    <property type="match status" value="1"/>
</dbReference>
<dbReference type="EMBL" id="JAIWQS010000011">
    <property type="protein sequence ID" value="KAJ8751179.1"/>
    <property type="molecule type" value="Genomic_DNA"/>
</dbReference>
<comment type="caution">
    <text evidence="7">The sequence shown here is derived from an EMBL/GenBank/DDBJ whole genome shotgun (WGS) entry which is preliminary data.</text>
</comment>
<evidence type="ECO:0000313" key="8">
    <source>
        <dbReference type="Proteomes" id="UP001159364"/>
    </source>
</evidence>
<organism evidence="7 8">
    <name type="scientific">Erythroxylum novogranatense</name>
    <dbReference type="NCBI Taxonomy" id="1862640"/>
    <lineage>
        <taxon>Eukaryota</taxon>
        <taxon>Viridiplantae</taxon>
        <taxon>Streptophyta</taxon>
        <taxon>Embryophyta</taxon>
        <taxon>Tracheophyta</taxon>
        <taxon>Spermatophyta</taxon>
        <taxon>Magnoliopsida</taxon>
        <taxon>eudicotyledons</taxon>
        <taxon>Gunneridae</taxon>
        <taxon>Pentapetalae</taxon>
        <taxon>rosids</taxon>
        <taxon>fabids</taxon>
        <taxon>Malpighiales</taxon>
        <taxon>Erythroxylaceae</taxon>
        <taxon>Erythroxylum</taxon>
    </lineage>
</organism>
<accession>A0AAV8SGB5</accession>
<dbReference type="PROSITE" id="PS51742">
    <property type="entry name" value="PPC"/>
    <property type="match status" value="1"/>
</dbReference>
<keyword evidence="4" id="KW-0539">Nucleus</keyword>
<dbReference type="PANTHER" id="PTHR31100">
    <property type="entry name" value="AT-HOOK MOTIF NUCLEAR-LOCALIZED PROTEIN 15"/>
    <property type="match status" value="1"/>
</dbReference>
<dbReference type="InterPro" id="IPR014476">
    <property type="entry name" value="AHL15-29"/>
</dbReference>
<sequence length="294" mass="30882">MADYGAAMSLSREPSHNTSDDSDDDLSPRSVPTLPSALASSSSSSKLKNRYITTITTQKSDDGHLRDQIQRKPRGRPPGSKNRPKPPIVITRDSESAMKPAILEISAGFDVIDSIIKFARRNRTGVSVISATGSVSNVTLRHPVSHAASLSLHGPFNLLALSGSFLGSLATNSLSSSSSASFYSSSSCFGISLAGAQGQLFGGIVAGKVTVASQVVVLVATFSNPTFHRLPFENDEVEETKPSVGGNSVVVGNNSSSNNTSMSMSVYGVAGNPSPINCQMSPPDIMHWGPRPPY</sequence>
<reference evidence="7 8" key="1">
    <citation type="submission" date="2021-09" db="EMBL/GenBank/DDBJ databases">
        <title>Genomic insights and catalytic innovation underlie evolution of tropane alkaloids biosynthesis.</title>
        <authorList>
            <person name="Wang Y.-J."/>
            <person name="Tian T."/>
            <person name="Huang J.-P."/>
            <person name="Huang S.-X."/>
        </authorList>
    </citation>
    <scope>NUCLEOTIDE SEQUENCE [LARGE SCALE GENOMIC DNA]</scope>
    <source>
        <strain evidence="7">KIB-2018</strain>
        <tissue evidence="7">Leaf</tissue>
    </source>
</reference>
<dbReference type="AlphaFoldDB" id="A0AAV8SGB5"/>
<evidence type="ECO:0000256" key="4">
    <source>
        <dbReference type="ARBA" id="ARBA00023242"/>
    </source>
</evidence>
<evidence type="ECO:0000259" key="6">
    <source>
        <dbReference type="PROSITE" id="PS51742"/>
    </source>
</evidence>
<dbReference type="SUPFAM" id="SSF117856">
    <property type="entry name" value="AF0104/ALDC/Ptd012-like"/>
    <property type="match status" value="1"/>
</dbReference>
<feature type="compositionally biased region" description="Basic and acidic residues" evidence="5">
    <location>
        <begin position="59"/>
        <end position="70"/>
    </location>
</feature>
<dbReference type="InterPro" id="IPR005175">
    <property type="entry name" value="PPC_dom"/>
</dbReference>
<evidence type="ECO:0000256" key="1">
    <source>
        <dbReference type="ARBA" id="ARBA00023015"/>
    </source>
</evidence>
<gene>
    <name evidence="7" type="ORF">K2173_016360</name>
</gene>
<evidence type="ECO:0000256" key="5">
    <source>
        <dbReference type="SAM" id="MobiDB-lite"/>
    </source>
</evidence>
<dbReference type="GO" id="GO:0005634">
    <property type="term" value="C:nucleus"/>
    <property type="evidence" value="ECO:0007669"/>
    <property type="project" value="TreeGrafter"/>
</dbReference>
<dbReference type="Pfam" id="PF03479">
    <property type="entry name" value="PCC"/>
    <property type="match status" value="1"/>
</dbReference>
<feature type="domain" description="PPC" evidence="6">
    <location>
        <begin position="95"/>
        <end position="243"/>
    </location>
</feature>
<evidence type="ECO:0000256" key="3">
    <source>
        <dbReference type="ARBA" id="ARBA00023163"/>
    </source>
</evidence>
<dbReference type="Gene3D" id="3.30.1330.80">
    <property type="entry name" value="Hypothetical protein, similar to alpha- acetolactate decarboxylase, domain 2"/>
    <property type="match status" value="1"/>
</dbReference>
<evidence type="ECO:0000313" key="7">
    <source>
        <dbReference type="EMBL" id="KAJ8751179.1"/>
    </source>
</evidence>
<feature type="compositionally biased region" description="Low complexity" evidence="5">
    <location>
        <begin position="36"/>
        <end position="46"/>
    </location>
</feature>
<keyword evidence="3" id="KW-0804">Transcription</keyword>
<evidence type="ECO:0000256" key="2">
    <source>
        <dbReference type="ARBA" id="ARBA00023125"/>
    </source>
</evidence>
<keyword evidence="8" id="KW-1185">Reference proteome</keyword>
<keyword evidence="1" id="KW-0805">Transcription regulation</keyword>
<keyword evidence="2" id="KW-0238">DNA-binding</keyword>
<name>A0AAV8SGB5_9ROSI</name>
<proteinExistence type="predicted"/>
<protein>
    <recommendedName>
        <fullName evidence="6">PPC domain-containing protein</fullName>
    </recommendedName>
</protein>
<feature type="region of interest" description="Disordered" evidence="5">
    <location>
        <begin position="1"/>
        <end position="89"/>
    </location>
</feature>
<dbReference type="Proteomes" id="UP001159364">
    <property type="component" value="Linkage Group LG11"/>
</dbReference>
<dbReference type="CDD" id="cd11378">
    <property type="entry name" value="DUF296"/>
    <property type="match status" value="1"/>
</dbReference>
<dbReference type="GO" id="GO:0003700">
    <property type="term" value="F:DNA-binding transcription factor activity"/>
    <property type="evidence" value="ECO:0007669"/>
    <property type="project" value="TreeGrafter"/>
</dbReference>
<dbReference type="GO" id="GO:0003680">
    <property type="term" value="F:minor groove of adenine-thymine-rich DNA binding"/>
    <property type="evidence" value="ECO:0007669"/>
    <property type="project" value="InterPro"/>
</dbReference>